<evidence type="ECO:0000313" key="3">
    <source>
        <dbReference type="Proteomes" id="UP000233551"/>
    </source>
</evidence>
<dbReference type="PROSITE" id="PS50994">
    <property type="entry name" value="INTEGRASE"/>
    <property type="match status" value="1"/>
</dbReference>
<dbReference type="Pfam" id="PF00665">
    <property type="entry name" value="rve"/>
    <property type="match status" value="1"/>
</dbReference>
<dbReference type="InterPro" id="IPR012337">
    <property type="entry name" value="RNaseH-like_sf"/>
</dbReference>
<dbReference type="PANTHER" id="PTHR48475">
    <property type="entry name" value="RIBONUCLEASE H"/>
    <property type="match status" value="1"/>
</dbReference>
<dbReference type="EMBL" id="PGOL01002084">
    <property type="protein sequence ID" value="PKI50758.1"/>
    <property type="molecule type" value="Genomic_DNA"/>
</dbReference>
<dbReference type="AlphaFoldDB" id="A0A2I0J3F0"/>
<keyword evidence="3" id="KW-1185">Reference proteome</keyword>
<dbReference type="PANTHER" id="PTHR48475:SF1">
    <property type="entry name" value="RNASE H TYPE-1 DOMAIN-CONTAINING PROTEIN"/>
    <property type="match status" value="1"/>
</dbReference>
<name>A0A2I0J3F0_PUNGR</name>
<dbReference type="InterPro" id="IPR001584">
    <property type="entry name" value="Integrase_cat-core"/>
</dbReference>
<sequence>MRNLTKWHCQLTEYDIKYVSRTSVEGQAIADHLAKFPINYDTPINSDFPDERILQLNDDEESPRWKMYFDGTINSIGSAEYEACILGLQAAVDLKVKEIEVFGDSMPTIFQMFKQWKTKDPKLVSYREYLEELVENFEKVSFTITKENLIEPLEFEIAQAPAHCNVIDVVDGKPWYANIKHLLQTGQFSAFTYRHDRRTLRFITTNFFLSGETLYRRSFDATLLLCVDENEAQRLMEEIKAKPNELHSIAAPWPFSMWGMGVIGPINPKASNGHLFILVAIDHFAKWIEAITLASVTAKAVARFLKRDIITRYGVPATLITDNAKNLNNKLIDELCAQFKIQHRNSYPYRPQMNSAVAAANNNIKKIIEEMMVNYKDWHEMLLFALLAYRTSIQSSTGATPYSLVHGMEAVLPIEVEIPSMRVLAEFKLKEVEWAKQHYEQLNFIDEKRLIALCHGQCYQQRMANHSIRESIPRVRPWQPRFVESLAHRPRFQRQIRIQIRWSLHRQGSL</sequence>
<dbReference type="InterPro" id="IPR002156">
    <property type="entry name" value="RNaseH_domain"/>
</dbReference>
<dbReference type="Proteomes" id="UP000233551">
    <property type="component" value="Unassembled WGS sequence"/>
</dbReference>
<dbReference type="GO" id="GO:0015074">
    <property type="term" value="P:DNA integration"/>
    <property type="evidence" value="ECO:0007669"/>
    <property type="project" value="InterPro"/>
</dbReference>
<evidence type="ECO:0000259" key="1">
    <source>
        <dbReference type="PROSITE" id="PS50994"/>
    </source>
</evidence>
<organism evidence="2 3">
    <name type="scientific">Punica granatum</name>
    <name type="common">Pomegranate</name>
    <dbReference type="NCBI Taxonomy" id="22663"/>
    <lineage>
        <taxon>Eukaryota</taxon>
        <taxon>Viridiplantae</taxon>
        <taxon>Streptophyta</taxon>
        <taxon>Embryophyta</taxon>
        <taxon>Tracheophyta</taxon>
        <taxon>Spermatophyta</taxon>
        <taxon>Magnoliopsida</taxon>
        <taxon>eudicotyledons</taxon>
        <taxon>Gunneridae</taxon>
        <taxon>Pentapetalae</taxon>
        <taxon>rosids</taxon>
        <taxon>malvids</taxon>
        <taxon>Myrtales</taxon>
        <taxon>Lythraceae</taxon>
        <taxon>Punica</taxon>
    </lineage>
</organism>
<gene>
    <name evidence="2" type="ORF">CRG98_028900</name>
</gene>
<dbReference type="STRING" id="22663.A0A2I0J3F0"/>
<dbReference type="GO" id="GO:0003676">
    <property type="term" value="F:nucleic acid binding"/>
    <property type="evidence" value="ECO:0007669"/>
    <property type="project" value="InterPro"/>
</dbReference>
<dbReference type="GO" id="GO:0004523">
    <property type="term" value="F:RNA-DNA hybrid ribonuclease activity"/>
    <property type="evidence" value="ECO:0007669"/>
    <property type="project" value="InterPro"/>
</dbReference>
<feature type="domain" description="Integrase catalytic" evidence="1">
    <location>
        <begin position="250"/>
        <end position="409"/>
    </location>
</feature>
<dbReference type="SUPFAM" id="SSF53098">
    <property type="entry name" value="Ribonuclease H-like"/>
    <property type="match status" value="2"/>
</dbReference>
<dbReference type="InterPro" id="IPR036397">
    <property type="entry name" value="RNaseH_sf"/>
</dbReference>
<comment type="caution">
    <text evidence="2">The sequence shown here is derived from an EMBL/GenBank/DDBJ whole genome shotgun (WGS) entry which is preliminary data.</text>
</comment>
<dbReference type="Gene3D" id="3.30.420.10">
    <property type="entry name" value="Ribonuclease H-like superfamily/Ribonuclease H"/>
    <property type="match status" value="2"/>
</dbReference>
<accession>A0A2I0J3F0</accession>
<dbReference type="Pfam" id="PF13456">
    <property type="entry name" value="RVT_3"/>
    <property type="match status" value="1"/>
</dbReference>
<evidence type="ECO:0000313" key="2">
    <source>
        <dbReference type="EMBL" id="PKI50758.1"/>
    </source>
</evidence>
<reference evidence="2 3" key="1">
    <citation type="submission" date="2017-11" db="EMBL/GenBank/DDBJ databases">
        <title>De-novo sequencing of pomegranate (Punica granatum L.) genome.</title>
        <authorList>
            <person name="Akparov Z."/>
            <person name="Amiraslanov A."/>
            <person name="Hajiyeva S."/>
            <person name="Abbasov M."/>
            <person name="Kaur K."/>
            <person name="Hamwieh A."/>
            <person name="Solovyev V."/>
            <person name="Salamov A."/>
            <person name="Braich B."/>
            <person name="Kosarev P."/>
            <person name="Mahmoud A."/>
            <person name="Hajiyev E."/>
            <person name="Babayeva S."/>
            <person name="Izzatullayeva V."/>
            <person name="Mammadov A."/>
            <person name="Mammadov A."/>
            <person name="Sharifova S."/>
            <person name="Ojaghi J."/>
            <person name="Eynullazada K."/>
            <person name="Bayramov B."/>
            <person name="Abdulazimova A."/>
            <person name="Shahmuradov I."/>
        </authorList>
    </citation>
    <scope>NUCLEOTIDE SEQUENCE [LARGE SCALE GENOMIC DNA]</scope>
    <source>
        <strain evidence="3">cv. AG2017</strain>
        <tissue evidence="2">Leaf</tissue>
    </source>
</reference>
<proteinExistence type="predicted"/>
<protein>
    <recommendedName>
        <fullName evidence="1">Integrase catalytic domain-containing protein</fullName>
    </recommendedName>
</protein>